<reference evidence="1" key="1">
    <citation type="submission" date="2018-05" db="EMBL/GenBank/DDBJ databases">
        <title>Draft genome of Mucuna pruriens seed.</title>
        <authorList>
            <person name="Nnadi N.E."/>
            <person name="Vos R."/>
            <person name="Hasami M.H."/>
            <person name="Devisetty U.K."/>
            <person name="Aguiy J.C."/>
        </authorList>
    </citation>
    <scope>NUCLEOTIDE SEQUENCE [LARGE SCALE GENOMIC DNA]</scope>
    <source>
        <strain evidence="1">JCA_2017</strain>
    </source>
</reference>
<evidence type="ECO:0008006" key="3">
    <source>
        <dbReference type="Google" id="ProtNLM"/>
    </source>
</evidence>
<feature type="non-terminal residue" evidence="1">
    <location>
        <position position="70"/>
    </location>
</feature>
<organism evidence="1 2">
    <name type="scientific">Mucuna pruriens</name>
    <name type="common">Velvet bean</name>
    <name type="synonym">Dolichos pruriens</name>
    <dbReference type="NCBI Taxonomy" id="157652"/>
    <lineage>
        <taxon>Eukaryota</taxon>
        <taxon>Viridiplantae</taxon>
        <taxon>Streptophyta</taxon>
        <taxon>Embryophyta</taxon>
        <taxon>Tracheophyta</taxon>
        <taxon>Spermatophyta</taxon>
        <taxon>Magnoliopsida</taxon>
        <taxon>eudicotyledons</taxon>
        <taxon>Gunneridae</taxon>
        <taxon>Pentapetalae</taxon>
        <taxon>rosids</taxon>
        <taxon>fabids</taxon>
        <taxon>Fabales</taxon>
        <taxon>Fabaceae</taxon>
        <taxon>Papilionoideae</taxon>
        <taxon>50 kb inversion clade</taxon>
        <taxon>NPAAA clade</taxon>
        <taxon>indigoferoid/millettioid clade</taxon>
        <taxon>Phaseoleae</taxon>
        <taxon>Mucuna</taxon>
    </lineage>
</organism>
<name>A0A371H883_MUCPR</name>
<accession>A0A371H883</accession>
<dbReference type="AlphaFoldDB" id="A0A371H883"/>
<dbReference type="OrthoDB" id="1933708at2759"/>
<proteinExistence type="predicted"/>
<evidence type="ECO:0000313" key="1">
    <source>
        <dbReference type="EMBL" id="RDX98883.1"/>
    </source>
</evidence>
<sequence length="70" mass="8075">MNLATIFIAQGGQGKLSRRHAKWVEFMEKFSYVIKHKQGKMNVMVNALSRRYALIAMLETKMLGLDCIKE</sequence>
<feature type="non-terminal residue" evidence="1">
    <location>
        <position position="1"/>
    </location>
</feature>
<keyword evidence="2" id="KW-1185">Reference proteome</keyword>
<dbReference type="PANTHER" id="PTHR35046:SF9">
    <property type="entry name" value="RNA-DIRECTED DNA POLYMERASE"/>
    <property type="match status" value="1"/>
</dbReference>
<dbReference type="Proteomes" id="UP000257109">
    <property type="component" value="Unassembled WGS sequence"/>
</dbReference>
<dbReference type="PANTHER" id="PTHR35046">
    <property type="entry name" value="ZINC KNUCKLE (CCHC-TYPE) FAMILY PROTEIN"/>
    <property type="match status" value="1"/>
</dbReference>
<comment type="caution">
    <text evidence="1">The sequence shown here is derived from an EMBL/GenBank/DDBJ whole genome shotgun (WGS) entry which is preliminary data.</text>
</comment>
<evidence type="ECO:0000313" key="2">
    <source>
        <dbReference type="Proteomes" id="UP000257109"/>
    </source>
</evidence>
<gene>
    <name evidence="1" type="ORF">CR513_18143</name>
</gene>
<protein>
    <recommendedName>
        <fullName evidence="3">Reverse transcriptase RNase H-like domain-containing protein</fullName>
    </recommendedName>
</protein>
<dbReference type="EMBL" id="QJKJ01003348">
    <property type="protein sequence ID" value="RDX98883.1"/>
    <property type="molecule type" value="Genomic_DNA"/>
</dbReference>